<evidence type="ECO:0000256" key="3">
    <source>
        <dbReference type="ARBA" id="ARBA00022525"/>
    </source>
</evidence>
<dbReference type="STRING" id="218851.A0A2G5F5S2"/>
<proteinExistence type="inferred from homology"/>
<evidence type="ECO:0000256" key="7">
    <source>
        <dbReference type="ARBA" id="ARBA00023098"/>
    </source>
</evidence>
<evidence type="ECO:0000256" key="1">
    <source>
        <dbReference type="ARBA" id="ARBA00004613"/>
    </source>
</evidence>
<dbReference type="InParanoid" id="A0A2G5F5S2"/>
<organism evidence="8 9">
    <name type="scientific">Aquilegia coerulea</name>
    <name type="common">Rocky mountain columbine</name>
    <dbReference type="NCBI Taxonomy" id="218851"/>
    <lineage>
        <taxon>Eukaryota</taxon>
        <taxon>Viridiplantae</taxon>
        <taxon>Streptophyta</taxon>
        <taxon>Embryophyta</taxon>
        <taxon>Tracheophyta</taxon>
        <taxon>Spermatophyta</taxon>
        <taxon>Magnoliopsida</taxon>
        <taxon>Ranunculales</taxon>
        <taxon>Ranunculaceae</taxon>
        <taxon>Thalictroideae</taxon>
        <taxon>Aquilegia</taxon>
    </lineage>
</organism>
<evidence type="ECO:0000256" key="4">
    <source>
        <dbReference type="ARBA" id="ARBA00022729"/>
    </source>
</evidence>
<keyword evidence="9" id="KW-1185">Reference proteome</keyword>
<keyword evidence="3" id="KW-0964">Secreted</keyword>
<dbReference type="Pfam" id="PF00657">
    <property type="entry name" value="Lipase_GDSL"/>
    <property type="match status" value="1"/>
</dbReference>
<dbReference type="InterPro" id="IPR001087">
    <property type="entry name" value="GDSL"/>
</dbReference>
<gene>
    <name evidence="8" type="ORF">AQUCO_00200959v1</name>
</gene>
<protein>
    <recommendedName>
        <fullName evidence="10">SGNH hydrolase-type esterase domain-containing protein</fullName>
    </recommendedName>
</protein>
<dbReference type="InterPro" id="IPR036514">
    <property type="entry name" value="SGNH_hydro_sf"/>
</dbReference>
<dbReference type="InterPro" id="IPR035669">
    <property type="entry name" value="SGNH_plant_lipase-like"/>
</dbReference>
<keyword evidence="6" id="KW-0442">Lipid degradation</keyword>
<dbReference type="InterPro" id="IPR051238">
    <property type="entry name" value="GDSL_esterase/lipase"/>
</dbReference>
<dbReference type="Gene3D" id="3.40.50.1110">
    <property type="entry name" value="SGNH hydrolase"/>
    <property type="match status" value="1"/>
</dbReference>
<evidence type="ECO:0000256" key="6">
    <source>
        <dbReference type="ARBA" id="ARBA00022963"/>
    </source>
</evidence>
<evidence type="ECO:0008006" key="10">
    <source>
        <dbReference type="Google" id="ProtNLM"/>
    </source>
</evidence>
<evidence type="ECO:0000256" key="5">
    <source>
        <dbReference type="ARBA" id="ARBA00022801"/>
    </source>
</evidence>
<keyword evidence="5" id="KW-0378">Hydrolase</keyword>
<dbReference type="OrthoDB" id="1600564at2759"/>
<dbReference type="GO" id="GO:0005576">
    <property type="term" value="C:extracellular region"/>
    <property type="evidence" value="ECO:0007669"/>
    <property type="project" value="UniProtKB-SubCell"/>
</dbReference>
<accession>A0A2G5F5S2</accession>
<dbReference type="SUPFAM" id="SSF52266">
    <property type="entry name" value="SGNH hydrolase"/>
    <property type="match status" value="1"/>
</dbReference>
<sequence>MKSAAPAIYVFGDSLVDCGNNNNIQTFVKVNYPPYGIDFVGGATGRFTNGKTIPDITAEILGLPMPPAYKSLNLSSFKNLTGVNYASGGGGILPETGRNFGKVITFGQQISYFQTTVEQVLQPQFGNLEDLQKYLSKSIFMIAIGSNDYINNYLQPQYYDTSRSYTPLTFAQLLMKRFSRLFERLYKLGARKVVMYELNPLGCIPRYRTKPNEKCVEEYNDLARNFNSHLNQTLERLTHFHPGTIFTKAQLYEGTKAMIENPSKFGFNDVKHPCCYTGDSYQTCIRGLPPCQNSSQHLWWDGFHGTENSYSLIANGCYNGSAPCSPINIDQLMRA</sequence>
<dbReference type="AlphaFoldDB" id="A0A2G5F5S2"/>
<dbReference type="PANTHER" id="PTHR45650:SF14">
    <property type="entry name" value="GDSL ESTERASE_LIPASE 7-LIKE"/>
    <property type="match status" value="1"/>
</dbReference>
<comment type="similarity">
    <text evidence="2">Belongs to the 'GDSL' lipolytic enzyme family.</text>
</comment>
<reference evidence="8 9" key="1">
    <citation type="submission" date="2017-09" db="EMBL/GenBank/DDBJ databases">
        <title>WGS assembly of Aquilegia coerulea Goldsmith.</title>
        <authorList>
            <person name="Hodges S."/>
            <person name="Kramer E."/>
            <person name="Nordborg M."/>
            <person name="Tomkins J."/>
            <person name="Borevitz J."/>
            <person name="Derieg N."/>
            <person name="Yan J."/>
            <person name="Mihaltcheva S."/>
            <person name="Hayes R.D."/>
            <person name="Rokhsar D."/>
        </authorList>
    </citation>
    <scope>NUCLEOTIDE SEQUENCE [LARGE SCALE GENOMIC DNA]</scope>
    <source>
        <strain evidence="9">cv. Goldsmith</strain>
    </source>
</reference>
<dbReference type="GO" id="GO:0016788">
    <property type="term" value="F:hydrolase activity, acting on ester bonds"/>
    <property type="evidence" value="ECO:0007669"/>
    <property type="project" value="InterPro"/>
</dbReference>
<keyword evidence="4" id="KW-0732">Signal</keyword>
<evidence type="ECO:0000313" key="9">
    <source>
        <dbReference type="Proteomes" id="UP000230069"/>
    </source>
</evidence>
<dbReference type="GO" id="GO:0016042">
    <property type="term" value="P:lipid catabolic process"/>
    <property type="evidence" value="ECO:0007669"/>
    <property type="project" value="UniProtKB-KW"/>
</dbReference>
<dbReference type="CDD" id="cd01837">
    <property type="entry name" value="SGNH_plant_lipase_like"/>
    <property type="match status" value="1"/>
</dbReference>
<dbReference type="EMBL" id="KZ305019">
    <property type="protein sequence ID" value="PIA63290.1"/>
    <property type="molecule type" value="Genomic_DNA"/>
</dbReference>
<comment type="subcellular location">
    <subcellularLocation>
        <location evidence="1">Secreted</location>
    </subcellularLocation>
</comment>
<dbReference type="Proteomes" id="UP000230069">
    <property type="component" value="Unassembled WGS sequence"/>
</dbReference>
<keyword evidence="7" id="KW-0443">Lipid metabolism</keyword>
<dbReference type="PANTHER" id="PTHR45650">
    <property type="entry name" value="GDSL-LIKE LIPASE/ACYLHYDROLASE-RELATED"/>
    <property type="match status" value="1"/>
</dbReference>
<name>A0A2G5F5S2_AQUCA</name>
<evidence type="ECO:0000313" key="8">
    <source>
        <dbReference type="EMBL" id="PIA63290.1"/>
    </source>
</evidence>
<evidence type="ECO:0000256" key="2">
    <source>
        <dbReference type="ARBA" id="ARBA00008668"/>
    </source>
</evidence>